<dbReference type="EMBL" id="JAHUZN010000013">
    <property type="protein sequence ID" value="KAG8472645.1"/>
    <property type="molecule type" value="Genomic_DNA"/>
</dbReference>
<organism evidence="1 2">
    <name type="scientific">Gossypium anomalum</name>
    <dbReference type="NCBI Taxonomy" id="47600"/>
    <lineage>
        <taxon>Eukaryota</taxon>
        <taxon>Viridiplantae</taxon>
        <taxon>Streptophyta</taxon>
        <taxon>Embryophyta</taxon>
        <taxon>Tracheophyta</taxon>
        <taxon>Spermatophyta</taxon>
        <taxon>Magnoliopsida</taxon>
        <taxon>eudicotyledons</taxon>
        <taxon>Gunneridae</taxon>
        <taxon>Pentapetalae</taxon>
        <taxon>rosids</taxon>
        <taxon>malvids</taxon>
        <taxon>Malvales</taxon>
        <taxon>Malvaceae</taxon>
        <taxon>Malvoideae</taxon>
        <taxon>Gossypium</taxon>
    </lineage>
</organism>
<protein>
    <recommendedName>
        <fullName evidence="3">DUF4371 domain-containing protein</fullName>
    </recommendedName>
</protein>
<dbReference type="PANTHER" id="PTHR45749:SF32">
    <property type="entry name" value="ZINC FINGER MYM-TYPE PROTEIN 1-LIKE"/>
    <property type="match status" value="1"/>
</dbReference>
<dbReference type="PANTHER" id="PTHR45749">
    <property type="match status" value="1"/>
</dbReference>
<reference evidence="1 2" key="1">
    <citation type="journal article" date="2021" name="bioRxiv">
        <title>The Gossypium anomalum genome as a resource for cotton improvement and evolutionary analysis of hybrid incompatibility.</title>
        <authorList>
            <person name="Grover C.E."/>
            <person name="Yuan D."/>
            <person name="Arick M.A."/>
            <person name="Miller E.R."/>
            <person name="Hu G."/>
            <person name="Peterson D.G."/>
            <person name="Wendel J.F."/>
            <person name="Udall J.A."/>
        </authorList>
    </citation>
    <scope>NUCLEOTIDE SEQUENCE [LARGE SCALE GENOMIC DNA]</scope>
    <source>
        <strain evidence="1">JFW-Udall</strain>
        <tissue evidence="1">Leaf</tissue>
    </source>
</reference>
<dbReference type="OrthoDB" id="1692427at2759"/>
<gene>
    <name evidence="1" type="ORF">CXB51_034547</name>
</gene>
<evidence type="ECO:0000313" key="1">
    <source>
        <dbReference type="EMBL" id="KAG8472645.1"/>
    </source>
</evidence>
<dbReference type="AlphaFoldDB" id="A0A8J5Y663"/>
<dbReference type="Proteomes" id="UP000701853">
    <property type="component" value="Chromosome 13"/>
</dbReference>
<accession>A0A8J5Y663</accession>
<name>A0A8J5Y663_9ROSI</name>
<sequence>MKEKERWRQVLLRIFSTMKCLTTHNLAFQGSNEKLYQDSNGNFLGLIEMIVKFDVIMQDHVIRIQNREIHYHYLGHKIQNELISLFFGSVKSSIIKTTKEEKCFSIILDCTPNIGHQEQMTVIVDDTYGLRLFNKLQDVLKSLDLNTDDVKGVQKRFLEINPRALYMPCACHSLNITLSDMSHSCVRAVLFFGIFYIKMKNFVDNVLELTVKFLSNTHFKHPKQDWFCRNYMNVVMMQSQRVKRRVWSMQLGILSFCLSTCIDTTIKQLEDMAITSLKSRFEKPKTFEINQNLLKVVNITRTVEWFDNFIEKEFLENIDVDVIINDSASRNTLDDIGVD</sequence>
<proteinExistence type="predicted"/>
<comment type="caution">
    <text evidence="1">The sequence shown here is derived from an EMBL/GenBank/DDBJ whole genome shotgun (WGS) entry which is preliminary data.</text>
</comment>
<keyword evidence="2" id="KW-1185">Reference proteome</keyword>
<evidence type="ECO:0008006" key="3">
    <source>
        <dbReference type="Google" id="ProtNLM"/>
    </source>
</evidence>
<evidence type="ECO:0000313" key="2">
    <source>
        <dbReference type="Proteomes" id="UP000701853"/>
    </source>
</evidence>